<gene>
    <name evidence="2" type="ORF">IAA52_00550</name>
</gene>
<evidence type="ECO:0000256" key="1">
    <source>
        <dbReference type="SAM" id="SignalP"/>
    </source>
</evidence>
<reference evidence="2" key="1">
    <citation type="submission" date="2020-10" db="EMBL/GenBank/DDBJ databases">
        <authorList>
            <person name="Gilroy R."/>
        </authorList>
    </citation>
    <scope>NUCLEOTIDE SEQUENCE</scope>
    <source>
        <strain evidence="2">ChiSjej6B24-2974</strain>
    </source>
</reference>
<sequence length="210" mass="23615">MKRVFWKTCLTALLALLCLTAVAEEMEVQIIAGPEAEAATVSMDDIQIGAPIEVADNCIFTPTSYEVVDSLDTYKEGQTHADYNANNWTTYNSGNEAEYALLRMDILNLRLSPVDFLEQAEIKVISDDKYEFAGWCYQYNYDNTFYDTERTLDANTQFVISPADQFAISPMYTGHYAFGCTLPNSVIGADTPLRMEIKVAGNELTYNIRK</sequence>
<name>A0A9D1CWK2_9FIRM</name>
<organism evidence="2 3">
    <name type="scientific">Candidatus Pullichristensenella stercorigallinarum</name>
    <dbReference type="NCBI Taxonomy" id="2840909"/>
    <lineage>
        <taxon>Bacteria</taxon>
        <taxon>Bacillati</taxon>
        <taxon>Bacillota</taxon>
        <taxon>Clostridia</taxon>
        <taxon>Candidatus Pullichristensenella</taxon>
    </lineage>
</organism>
<evidence type="ECO:0000313" key="2">
    <source>
        <dbReference type="EMBL" id="HIQ81575.1"/>
    </source>
</evidence>
<keyword evidence="1" id="KW-0732">Signal</keyword>
<dbReference type="AlphaFoldDB" id="A0A9D1CWK2"/>
<feature type="chain" id="PRO_5038394235" evidence="1">
    <location>
        <begin position="24"/>
        <end position="210"/>
    </location>
</feature>
<comment type="caution">
    <text evidence="2">The sequence shown here is derived from an EMBL/GenBank/DDBJ whole genome shotgun (WGS) entry which is preliminary data.</text>
</comment>
<reference evidence="2" key="2">
    <citation type="journal article" date="2021" name="PeerJ">
        <title>Extensive microbial diversity within the chicken gut microbiome revealed by metagenomics and culture.</title>
        <authorList>
            <person name="Gilroy R."/>
            <person name="Ravi A."/>
            <person name="Getino M."/>
            <person name="Pursley I."/>
            <person name="Horton D.L."/>
            <person name="Alikhan N.F."/>
            <person name="Baker D."/>
            <person name="Gharbi K."/>
            <person name="Hall N."/>
            <person name="Watson M."/>
            <person name="Adriaenssens E.M."/>
            <person name="Foster-Nyarko E."/>
            <person name="Jarju S."/>
            <person name="Secka A."/>
            <person name="Antonio M."/>
            <person name="Oren A."/>
            <person name="Chaudhuri R.R."/>
            <person name="La Ragione R."/>
            <person name="Hildebrand F."/>
            <person name="Pallen M.J."/>
        </authorList>
    </citation>
    <scope>NUCLEOTIDE SEQUENCE</scope>
    <source>
        <strain evidence="2">ChiSjej6B24-2974</strain>
    </source>
</reference>
<dbReference type="Proteomes" id="UP000824260">
    <property type="component" value="Unassembled WGS sequence"/>
</dbReference>
<feature type="signal peptide" evidence="1">
    <location>
        <begin position="1"/>
        <end position="23"/>
    </location>
</feature>
<accession>A0A9D1CWK2</accession>
<proteinExistence type="predicted"/>
<protein>
    <submittedName>
        <fullName evidence="2">Uncharacterized protein</fullName>
    </submittedName>
</protein>
<evidence type="ECO:0000313" key="3">
    <source>
        <dbReference type="Proteomes" id="UP000824260"/>
    </source>
</evidence>
<dbReference type="EMBL" id="DVFZ01000008">
    <property type="protein sequence ID" value="HIQ81575.1"/>
    <property type="molecule type" value="Genomic_DNA"/>
</dbReference>